<dbReference type="EMBL" id="CP031517">
    <property type="protein sequence ID" value="QOS41107.1"/>
    <property type="molecule type" value="Genomic_DNA"/>
</dbReference>
<evidence type="ECO:0000256" key="3">
    <source>
        <dbReference type="ARBA" id="ARBA00014962"/>
    </source>
</evidence>
<protein>
    <recommendedName>
        <fullName evidence="3">Sec translocon accessory complex subunit YajC</fullName>
    </recommendedName>
</protein>
<dbReference type="PANTHER" id="PTHR33909">
    <property type="entry name" value="SEC TRANSLOCON ACCESSORY COMPLEX SUBUNIT YAJC"/>
    <property type="match status" value="1"/>
</dbReference>
<accession>A0A840SHU3</accession>
<keyword evidence="7" id="KW-0653">Protein transport</keyword>
<comment type="similarity">
    <text evidence="2">Belongs to the YajC family.</text>
</comment>
<keyword evidence="4" id="KW-0813">Transport</keyword>
<evidence type="ECO:0000256" key="7">
    <source>
        <dbReference type="ARBA" id="ARBA00022927"/>
    </source>
</evidence>
<evidence type="ECO:0000256" key="6">
    <source>
        <dbReference type="ARBA" id="ARBA00022692"/>
    </source>
</evidence>
<dbReference type="Proteomes" id="UP000578697">
    <property type="component" value="Unassembled WGS sequence"/>
</dbReference>
<keyword evidence="15" id="KW-1185">Reference proteome</keyword>
<organism evidence="13 15">
    <name type="scientific">Treponema rectale</name>
    <dbReference type="NCBI Taxonomy" id="744512"/>
    <lineage>
        <taxon>Bacteria</taxon>
        <taxon>Pseudomonadati</taxon>
        <taxon>Spirochaetota</taxon>
        <taxon>Spirochaetia</taxon>
        <taxon>Spirochaetales</taxon>
        <taxon>Treponemataceae</taxon>
        <taxon>Treponema</taxon>
    </lineage>
</organism>
<dbReference type="RefSeq" id="WP_184652418.1">
    <property type="nucleotide sequence ID" value="NZ_JACHFR010000002.1"/>
</dbReference>
<evidence type="ECO:0000256" key="5">
    <source>
        <dbReference type="ARBA" id="ARBA00022475"/>
    </source>
</evidence>
<reference evidence="14 16" key="1">
    <citation type="submission" date="2018-08" db="EMBL/GenBank/DDBJ databases">
        <title>The first complete genome of Treponema rectale (CHPAT), a commensal spirochete of the bovine rectum.</title>
        <authorList>
            <person name="Staton G.J."/>
            <person name="Clegg S.R."/>
            <person name="Carter S.D."/>
            <person name="Radford A.D."/>
            <person name="Darby A."/>
            <person name="Hall N."/>
            <person name="Birtles R.J."/>
            <person name="Evans N.J."/>
        </authorList>
    </citation>
    <scope>NUCLEOTIDE SEQUENCE [LARGE SCALE GENOMIC DNA]</scope>
    <source>
        <strain evidence="14 16">CHPA</strain>
    </source>
</reference>
<name>A0A840SHU3_9SPIR</name>
<reference evidence="13 15" key="2">
    <citation type="submission" date="2020-08" db="EMBL/GenBank/DDBJ databases">
        <title>Genomic Encyclopedia of Type Strains, Phase IV (KMG-IV): sequencing the most valuable type-strain genomes for metagenomic binning, comparative biology and taxonomic classification.</title>
        <authorList>
            <person name="Goeker M."/>
        </authorList>
    </citation>
    <scope>NUCLEOTIDE SEQUENCE [LARGE SCALE GENOMIC DNA]</scope>
    <source>
        <strain evidence="13 15">DSM 103679</strain>
    </source>
</reference>
<evidence type="ECO:0000256" key="1">
    <source>
        <dbReference type="ARBA" id="ARBA00004162"/>
    </source>
</evidence>
<evidence type="ECO:0000256" key="10">
    <source>
        <dbReference type="ARBA" id="ARBA00023136"/>
    </source>
</evidence>
<keyword evidence="6 12" id="KW-0812">Transmembrane</keyword>
<evidence type="ECO:0000256" key="4">
    <source>
        <dbReference type="ARBA" id="ARBA00022448"/>
    </source>
</evidence>
<dbReference type="PRINTS" id="PR01853">
    <property type="entry name" value="YAJCTRNLCASE"/>
</dbReference>
<evidence type="ECO:0000313" key="16">
    <source>
        <dbReference type="Proteomes" id="UP000593591"/>
    </source>
</evidence>
<evidence type="ECO:0000313" key="15">
    <source>
        <dbReference type="Proteomes" id="UP000578697"/>
    </source>
</evidence>
<dbReference type="InterPro" id="IPR003849">
    <property type="entry name" value="Preprotein_translocase_YajC"/>
</dbReference>
<dbReference type="SMART" id="SM01323">
    <property type="entry name" value="YajC"/>
    <property type="match status" value="1"/>
</dbReference>
<dbReference type="Proteomes" id="UP000593591">
    <property type="component" value="Chromosome"/>
</dbReference>
<evidence type="ECO:0000256" key="9">
    <source>
        <dbReference type="ARBA" id="ARBA00023010"/>
    </source>
</evidence>
<evidence type="ECO:0000313" key="13">
    <source>
        <dbReference type="EMBL" id="MBB5218981.1"/>
    </source>
</evidence>
<feature type="compositionally biased region" description="Low complexity" evidence="11">
    <location>
        <begin position="112"/>
        <end position="125"/>
    </location>
</feature>
<keyword evidence="8 12" id="KW-1133">Transmembrane helix</keyword>
<feature type="compositionally biased region" description="Polar residues" evidence="11">
    <location>
        <begin position="181"/>
        <end position="192"/>
    </location>
</feature>
<dbReference type="AlphaFoldDB" id="A0A840SHU3"/>
<feature type="transmembrane region" description="Helical" evidence="12">
    <location>
        <begin position="146"/>
        <end position="164"/>
    </location>
</feature>
<comment type="subcellular location">
    <subcellularLocation>
        <location evidence="1">Cell membrane</location>
        <topology evidence="1">Single-pass membrane protein</topology>
    </subcellularLocation>
</comment>
<dbReference type="KEGG" id="trc:DYE49_11875"/>
<dbReference type="GO" id="GO:0005886">
    <property type="term" value="C:plasma membrane"/>
    <property type="evidence" value="ECO:0007669"/>
    <property type="project" value="UniProtKB-SubCell"/>
</dbReference>
<proteinExistence type="inferred from homology"/>
<evidence type="ECO:0000313" key="14">
    <source>
        <dbReference type="EMBL" id="QOS41107.1"/>
    </source>
</evidence>
<evidence type="ECO:0000256" key="2">
    <source>
        <dbReference type="ARBA" id="ARBA00006742"/>
    </source>
</evidence>
<evidence type="ECO:0000256" key="11">
    <source>
        <dbReference type="SAM" id="MobiDB-lite"/>
    </source>
</evidence>
<feature type="region of interest" description="Disordered" evidence="11">
    <location>
        <begin position="110"/>
        <end position="131"/>
    </location>
</feature>
<feature type="region of interest" description="Disordered" evidence="11">
    <location>
        <begin position="169"/>
        <end position="207"/>
    </location>
</feature>
<evidence type="ECO:0000256" key="12">
    <source>
        <dbReference type="SAM" id="Phobius"/>
    </source>
</evidence>
<dbReference type="EMBL" id="JACHFR010000002">
    <property type="protein sequence ID" value="MBB5218981.1"/>
    <property type="molecule type" value="Genomic_DNA"/>
</dbReference>
<feature type="transmembrane region" description="Helical" evidence="12">
    <location>
        <begin position="6"/>
        <end position="34"/>
    </location>
</feature>
<dbReference type="GO" id="GO:0015031">
    <property type="term" value="P:protein transport"/>
    <property type="evidence" value="ECO:0007669"/>
    <property type="project" value="UniProtKB-KW"/>
</dbReference>
<gene>
    <name evidence="14" type="primary">yajC</name>
    <name evidence="14" type="ORF">DYE49_11875</name>
    <name evidence="13" type="ORF">HNP77_001350</name>
</gene>
<keyword evidence="10 12" id="KW-0472">Membrane</keyword>
<keyword evidence="5" id="KW-1003">Cell membrane</keyword>
<evidence type="ECO:0000256" key="8">
    <source>
        <dbReference type="ARBA" id="ARBA00022989"/>
    </source>
</evidence>
<sequence length="207" mass="22190">MVVNQLFLQAAGAGGGGFGMLVPLILIVFIMYFFMIRPQSKKQKETQRMIDALKKGDKVVTIGGIHGTIAQTKEKTVIVKVDDNTKIEFNRTAIATVTFEKPVSEADKKAVAENASENAAEGSEVSSEKTEEQKAAEAKARKYAKIRMIVILILIAAFAVAMIIKPKSSGAAKVDAKEQTTETTENNGSAVTDDSGDFDSAASEKAE</sequence>
<dbReference type="Pfam" id="PF02699">
    <property type="entry name" value="YajC"/>
    <property type="match status" value="1"/>
</dbReference>
<keyword evidence="9" id="KW-0811">Translocation</keyword>
<dbReference type="NCBIfam" id="TIGR00739">
    <property type="entry name" value="yajC"/>
    <property type="match status" value="1"/>
</dbReference>
<dbReference type="PANTHER" id="PTHR33909:SF1">
    <property type="entry name" value="SEC TRANSLOCON ACCESSORY COMPLEX SUBUNIT YAJC"/>
    <property type="match status" value="1"/>
</dbReference>